<gene>
    <name evidence="1" type="ORF">SAMN04488108_1432</name>
</gene>
<dbReference type="OrthoDB" id="892266at2"/>
<accession>A0A1M7Z9K9</accession>
<protein>
    <submittedName>
        <fullName evidence="1">Uncharacterized protein</fullName>
    </submittedName>
</protein>
<organism evidence="1 2">
    <name type="scientific">Algoriphagus zhangzhouensis</name>
    <dbReference type="NCBI Taxonomy" id="1073327"/>
    <lineage>
        <taxon>Bacteria</taxon>
        <taxon>Pseudomonadati</taxon>
        <taxon>Bacteroidota</taxon>
        <taxon>Cytophagia</taxon>
        <taxon>Cytophagales</taxon>
        <taxon>Cyclobacteriaceae</taxon>
        <taxon>Algoriphagus</taxon>
    </lineage>
</organism>
<keyword evidence="2" id="KW-1185">Reference proteome</keyword>
<dbReference type="Proteomes" id="UP000184609">
    <property type="component" value="Unassembled WGS sequence"/>
</dbReference>
<name>A0A1M7Z9K9_9BACT</name>
<sequence length="213" mass="24387">MKKFFLIALPVALLFSCEQKETLPDTFPMKVAKAYGFENLDEVSSISYSWNVQRDSVNVFTRNWTWNIKENTVDYAGQDTSYSYSLAADSLPPADKGFINDKYWAMMPFQLAWDTGYTFETTENVSSPIHGTNTTKLTIVYGSGDGYTPGDAYDLYVDENYKLREWVFRRGNGAEGRPTTWENEQKVGPLTFITEHRNAEGNRTLWISDIEVK</sequence>
<reference evidence="2" key="1">
    <citation type="submission" date="2016-12" db="EMBL/GenBank/DDBJ databases">
        <authorList>
            <person name="Varghese N."/>
            <person name="Submissions S."/>
        </authorList>
    </citation>
    <scope>NUCLEOTIDE SEQUENCE [LARGE SCALE GENOMIC DNA]</scope>
    <source>
        <strain evidence="2">DSM 25035</strain>
    </source>
</reference>
<evidence type="ECO:0000313" key="1">
    <source>
        <dbReference type="EMBL" id="SHO61575.1"/>
    </source>
</evidence>
<evidence type="ECO:0000313" key="2">
    <source>
        <dbReference type="Proteomes" id="UP000184609"/>
    </source>
</evidence>
<dbReference type="AlphaFoldDB" id="A0A1M7Z9K9"/>
<dbReference type="EMBL" id="FRXN01000002">
    <property type="protein sequence ID" value="SHO61575.1"/>
    <property type="molecule type" value="Genomic_DNA"/>
</dbReference>
<dbReference type="STRING" id="1073327.SAMN04488108_1432"/>
<proteinExistence type="predicted"/>
<dbReference type="RefSeq" id="WP_073571099.1">
    <property type="nucleotide sequence ID" value="NZ_FRXN01000002.1"/>
</dbReference>
<dbReference type="PROSITE" id="PS51257">
    <property type="entry name" value="PROKAR_LIPOPROTEIN"/>
    <property type="match status" value="1"/>
</dbReference>